<dbReference type="EMBL" id="JAZHXJ010002876">
    <property type="protein sequence ID" value="KAL1836277.1"/>
    <property type="molecule type" value="Genomic_DNA"/>
</dbReference>
<keyword evidence="4" id="KW-1185">Reference proteome</keyword>
<comment type="caution">
    <text evidence="3">The sequence shown here is derived from an EMBL/GenBank/DDBJ whole genome shotgun (WGS) entry which is preliminary data.</text>
</comment>
<accession>A0ABR3V3C4</accession>
<organism evidence="3 4">
    <name type="scientific">Phialemonium thermophilum</name>
    <dbReference type="NCBI Taxonomy" id="223376"/>
    <lineage>
        <taxon>Eukaryota</taxon>
        <taxon>Fungi</taxon>
        <taxon>Dikarya</taxon>
        <taxon>Ascomycota</taxon>
        <taxon>Pezizomycotina</taxon>
        <taxon>Sordariomycetes</taxon>
        <taxon>Sordariomycetidae</taxon>
        <taxon>Cephalothecales</taxon>
        <taxon>Cephalothecaceae</taxon>
        <taxon>Phialemonium</taxon>
    </lineage>
</organism>
<feature type="domain" description="FAD dependent oxidoreductase" evidence="2">
    <location>
        <begin position="11"/>
        <end position="51"/>
    </location>
</feature>
<proteinExistence type="predicted"/>
<sequence>MPSPLTKTSSILIVGGGTWGCSTALHLARRGYTNVTVLDGHEIPSPISAGNDVNKIVEQGSFSEGDEEGDVAQALLAHAKEGWLHDPVSARCATTGTSSASSPRPSTSARPCPRAC</sequence>
<gene>
    <name evidence="3" type="ORF">VTK73DRAFT_5109</name>
</gene>
<reference evidence="3 4" key="1">
    <citation type="journal article" date="2024" name="Commun. Biol.">
        <title>Comparative genomic analysis of thermophilic fungi reveals convergent evolutionary adaptations and gene losses.</title>
        <authorList>
            <person name="Steindorff A.S."/>
            <person name="Aguilar-Pontes M.V."/>
            <person name="Robinson A.J."/>
            <person name="Andreopoulos B."/>
            <person name="LaButti K."/>
            <person name="Kuo A."/>
            <person name="Mondo S."/>
            <person name="Riley R."/>
            <person name="Otillar R."/>
            <person name="Haridas S."/>
            <person name="Lipzen A."/>
            <person name="Grimwood J."/>
            <person name="Schmutz J."/>
            <person name="Clum A."/>
            <person name="Reid I.D."/>
            <person name="Moisan M.C."/>
            <person name="Butler G."/>
            <person name="Nguyen T.T.M."/>
            <person name="Dewar K."/>
            <person name="Conant G."/>
            <person name="Drula E."/>
            <person name="Henrissat B."/>
            <person name="Hansel C."/>
            <person name="Singer S."/>
            <person name="Hutchinson M.I."/>
            <person name="de Vries R.P."/>
            <person name="Natvig D.O."/>
            <person name="Powell A.J."/>
            <person name="Tsang A."/>
            <person name="Grigoriev I.V."/>
        </authorList>
    </citation>
    <scope>NUCLEOTIDE SEQUENCE [LARGE SCALE GENOMIC DNA]</scope>
    <source>
        <strain evidence="3 4">ATCC 24622</strain>
    </source>
</reference>
<evidence type="ECO:0000256" key="1">
    <source>
        <dbReference type="SAM" id="MobiDB-lite"/>
    </source>
</evidence>
<evidence type="ECO:0000313" key="4">
    <source>
        <dbReference type="Proteomes" id="UP001586593"/>
    </source>
</evidence>
<feature type="region of interest" description="Disordered" evidence="1">
    <location>
        <begin position="91"/>
        <end position="116"/>
    </location>
</feature>
<dbReference type="Pfam" id="PF01266">
    <property type="entry name" value="DAO"/>
    <property type="match status" value="1"/>
</dbReference>
<evidence type="ECO:0000313" key="3">
    <source>
        <dbReference type="EMBL" id="KAL1836277.1"/>
    </source>
</evidence>
<dbReference type="InterPro" id="IPR036188">
    <property type="entry name" value="FAD/NAD-bd_sf"/>
</dbReference>
<dbReference type="Proteomes" id="UP001586593">
    <property type="component" value="Unassembled WGS sequence"/>
</dbReference>
<dbReference type="InterPro" id="IPR006076">
    <property type="entry name" value="FAD-dep_OxRdtase"/>
</dbReference>
<protein>
    <recommendedName>
        <fullName evidence="2">FAD dependent oxidoreductase domain-containing protein</fullName>
    </recommendedName>
</protein>
<name>A0ABR3V3C4_9PEZI</name>
<dbReference type="Gene3D" id="3.50.50.60">
    <property type="entry name" value="FAD/NAD(P)-binding domain"/>
    <property type="match status" value="1"/>
</dbReference>
<dbReference type="SUPFAM" id="SSF51905">
    <property type="entry name" value="FAD/NAD(P)-binding domain"/>
    <property type="match status" value="1"/>
</dbReference>
<evidence type="ECO:0000259" key="2">
    <source>
        <dbReference type="Pfam" id="PF01266"/>
    </source>
</evidence>